<protein>
    <submittedName>
        <fullName evidence="1">Uncharacterized protein</fullName>
    </submittedName>
</protein>
<comment type="caution">
    <text evidence="1">The sequence shown here is derived from an EMBL/GenBank/DDBJ whole genome shotgun (WGS) entry which is preliminary data.</text>
</comment>
<proteinExistence type="predicted"/>
<feature type="non-terminal residue" evidence="1">
    <location>
        <position position="1"/>
    </location>
</feature>
<sequence>QNSIMENIAASGIVLEPLTKDNYDNWSCLVRNYLSGHGLWGVVISVAEMGVGSKEEMEKWDMKNTKALHIIQLACGSENLTHIREKKTAKDAWNYFSATYGSELKADSDIEQ</sequence>
<feature type="non-terminal residue" evidence="1">
    <location>
        <position position="112"/>
    </location>
</feature>
<evidence type="ECO:0000313" key="2">
    <source>
        <dbReference type="Proteomes" id="UP000265520"/>
    </source>
</evidence>
<evidence type="ECO:0000313" key="1">
    <source>
        <dbReference type="EMBL" id="MCH98727.1"/>
    </source>
</evidence>
<dbReference type="Pfam" id="PF14223">
    <property type="entry name" value="Retrotran_gag_2"/>
    <property type="match status" value="1"/>
</dbReference>
<dbReference type="EMBL" id="LXQA010038397">
    <property type="protein sequence ID" value="MCH98727.1"/>
    <property type="molecule type" value="Genomic_DNA"/>
</dbReference>
<name>A0A392NFU3_9FABA</name>
<organism evidence="1 2">
    <name type="scientific">Trifolium medium</name>
    <dbReference type="NCBI Taxonomy" id="97028"/>
    <lineage>
        <taxon>Eukaryota</taxon>
        <taxon>Viridiplantae</taxon>
        <taxon>Streptophyta</taxon>
        <taxon>Embryophyta</taxon>
        <taxon>Tracheophyta</taxon>
        <taxon>Spermatophyta</taxon>
        <taxon>Magnoliopsida</taxon>
        <taxon>eudicotyledons</taxon>
        <taxon>Gunneridae</taxon>
        <taxon>Pentapetalae</taxon>
        <taxon>rosids</taxon>
        <taxon>fabids</taxon>
        <taxon>Fabales</taxon>
        <taxon>Fabaceae</taxon>
        <taxon>Papilionoideae</taxon>
        <taxon>50 kb inversion clade</taxon>
        <taxon>NPAAA clade</taxon>
        <taxon>Hologalegina</taxon>
        <taxon>IRL clade</taxon>
        <taxon>Trifolieae</taxon>
        <taxon>Trifolium</taxon>
    </lineage>
</organism>
<dbReference type="AlphaFoldDB" id="A0A392NFU3"/>
<keyword evidence="2" id="KW-1185">Reference proteome</keyword>
<accession>A0A392NFU3</accession>
<dbReference type="Proteomes" id="UP000265520">
    <property type="component" value="Unassembled WGS sequence"/>
</dbReference>
<reference evidence="1 2" key="1">
    <citation type="journal article" date="2018" name="Front. Plant Sci.">
        <title>Red Clover (Trifolium pratense) and Zigzag Clover (T. medium) - A Picture of Genomic Similarities and Differences.</title>
        <authorList>
            <person name="Dluhosova J."/>
            <person name="Istvanek J."/>
            <person name="Nedelnik J."/>
            <person name="Repkova J."/>
        </authorList>
    </citation>
    <scope>NUCLEOTIDE SEQUENCE [LARGE SCALE GENOMIC DNA]</scope>
    <source>
        <strain evidence="2">cv. 10/8</strain>
        <tissue evidence="1">Leaf</tissue>
    </source>
</reference>